<evidence type="ECO:0000259" key="2">
    <source>
        <dbReference type="Pfam" id="PF12949"/>
    </source>
</evidence>
<feature type="region of interest" description="Disordered" evidence="1">
    <location>
        <begin position="928"/>
        <end position="964"/>
    </location>
</feature>
<accession>A0A5B0LZR9</accession>
<dbReference type="OrthoDB" id="2503928at2759"/>
<feature type="compositionally biased region" description="Low complexity" evidence="1">
    <location>
        <begin position="1121"/>
        <end position="1130"/>
    </location>
</feature>
<feature type="compositionally biased region" description="Polar residues" evidence="1">
    <location>
        <begin position="200"/>
        <end position="220"/>
    </location>
</feature>
<feature type="compositionally biased region" description="Low complexity" evidence="1">
    <location>
        <begin position="1385"/>
        <end position="1401"/>
    </location>
</feature>
<organism evidence="3 4">
    <name type="scientific">Puccinia graminis f. sp. tritici</name>
    <dbReference type="NCBI Taxonomy" id="56615"/>
    <lineage>
        <taxon>Eukaryota</taxon>
        <taxon>Fungi</taxon>
        <taxon>Dikarya</taxon>
        <taxon>Basidiomycota</taxon>
        <taxon>Pucciniomycotina</taxon>
        <taxon>Pucciniomycetes</taxon>
        <taxon>Pucciniales</taxon>
        <taxon>Pucciniaceae</taxon>
        <taxon>Puccinia</taxon>
    </lineage>
</organism>
<feature type="region of interest" description="Disordered" evidence="1">
    <location>
        <begin position="1121"/>
        <end position="1159"/>
    </location>
</feature>
<dbReference type="Pfam" id="PF12949">
    <property type="entry name" value="HeH"/>
    <property type="match status" value="1"/>
</dbReference>
<feature type="region of interest" description="Disordered" evidence="1">
    <location>
        <begin position="1082"/>
        <end position="1101"/>
    </location>
</feature>
<dbReference type="Proteomes" id="UP000324748">
    <property type="component" value="Unassembled WGS sequence"/>
</dbReference>
<dbReference type="PANTHER" id="PTHR47808:SF2">
    <property type="entry name" value="LEM DOMAIN-CONTAINING PROTEIN 2"/>
    <property type="match status" value="1"/>
</dbReference>
<dbReference type="GO" id="GO:0005637">
    <property type="term" value="C:nuclear inner membrane"/>
    <property type="evidence" value="ECO:0007669"/>
    <property type="project" value="InterPro"/>
</dbReference>
<reference evidence="3 4" key="1">
    <citation type="submission" date="2019-05" db="EMBL/GenBank/DDBJ databases">
        <title>Emergence of the Ug99 lineage of the wheat stem rust pathogen through somatic hybridization.</title>
        <authorList>
            <person name="Li F."/>
            <person name="Upadhyaya N.M."/>
            <person name="Sperschneider J."/>
            <person name="Matny O."/>
            <person name="Nguyen-Phuc H."/>
            <person name="Mago R."/>
            <person name="Raley C."/>
            <person name="Miller M.E."/>
            <person name="Silverstein K.A.T."/>
            <person name="Henningsen E."/>
            <person name="Hirsch C.D."/>
            <person name="Visser B."/>
            <person name="Pretorius Z.A."/>
            <person name="Steffenson B.J."/>
            <person name="Schwessinger B."/>
            <person name="Dodds P.N."/>
            <person name="Figueroa M."/>
        </authorList>
    </citation>
    <scope>NUCLEOTIDE SEQUENCE [LARGE SCALE GENOMIC DNA]</scope>
    <source>
        <strain evidence="3">21-0</strain>
    </source>
</reference>
<feature type="domain" description="HeH/LEM" evidence="2">
    <location>
        <begin position="31"/>
        <end position="65"/>
    </location>
</feature>
<feature type="compositionally biased region" description="Basic and acidic residues" evidence="1">
    <location>
        <begin position="178"/>
        <end position="187"/>
    </location>
</feature>
<dbReference type="GO" id="GO:0071763">
    <property type="term" value="P:nuclear membrane organization"/>
    <property type="evidence" value="ECO:0007669"/>
    <property type="project" value="TreeGrafter"/>
</dbReference>
<feature type="compositionally biased region" description="Polar residues" evidence="1">
    <location>
        <begin position="232"/>
        <end position="272"/>
    </location>
</feature>
<proteinExistence type="predicted"/>
<feature type="compositionally biased region" description="Low complexity" evidence="1">
    <location>
        <begin position="1318"/>
        <end position="1333"/>
    </location>
</feature>
<name>A0A5B0LZR9_PUCGR</name>
<feature type="region of interest" description="Disordered" evidence="1">
    <location>
        <begin position="1372"/>
        <end position="1436"/>
    </location>
</feature>
<dbReference type="GO" id="GO:0005783">
    <property type="term" value="C:endoplasmic reticulum"/>
    <property type="evidence" value="ECO:0007669"/>
    <property type="project" value="TreeGrafter"/>
</dbReference>
<feature type="compositionally biased region" description="Polar residues" evidence="1">
    <location>
        <begin position="1422"/>
        <end position="1436"/>
    </location>
</feature>
<sequence>MALSMDLYDRIVSRATNPEPPPDWMHPEYNPNKLTIPMLRGVLIEHKIAYNASTKKPGLVELFNKKLKPMIPRLLKEHCTVEASPAGIFDMALGRYLTAEDTITPSRSHDPGAEAVPAYHPSLEGKTIAQIKAMLRKLDDPVVVPSKILIGPLKKLATEKLNAADAEKRRVELELQHHLDSDGHSDLTELPTSESEDGNTTDSSPSQSKHDNTQPSSTPKTRTRGGLKNPNKRFSNTHDTISPALNTTGSPERTPTGKNPCQTPANHRSTAGTDHDTVSPASDTPGSPKRTRVDKTPCQIPTAGPRQIPTARPCQIPTTGPRQIPTTTPPGAVFSDGPANAPLLENSPPRIPKRRISSLAEPPIFDLSFDRCVSEPLVPSKPQDQPPMEPTAPPLSNSITPPLIDILSSSSPDPAPPTANLNMFESDDFRLLSTIDFSKPLSDETSSSSDIPPIFLDEPLDAYNYPIPVPVLPFTSSGSQQKKDKQPQLAEIINTPQAPCIEVAVNEPLSTPPHHFYQSDDKPITSDGFAPMDIDIIASPVEDTVEEVKPCTLFSCLDEDIEQAKLKLKLATPIPGKSRLNTPVLNQGFSTPNVCPSEQFVPINQSGDGKSCNIKKEATQVLPAADSDASAFSNEDIFQCYNKDIEESKLRLKSATPIPAEARLPHTSIAPLPHQPRIRDESLTAPKVTFVSSSFDFRVNTYTQARCEQPSKPISPVWTLPLNQSGGRKTEAIQAPKAADCNIVALPNSQVSPQHAKLEDDGCTHLTHPPSLPQPAAVLDIPAAAKFDASSVASALPSSPPPPHHAKVDDDGCTFPNGPLSPTAADSNVPSIASALSSSPSSPHNVKVGSDGCYTHPTNSPSLIQPAVVLDVPIAADFDASTIAWRLPSSPPPPQHVKIDHDGCASPTDRPSLPQLAVVLESPTAADSNVPSIASALPSSPPSPHNVKVGDDCRYTDPTNPPSLPQPAVVLDDLTAADSDASTTAWALPSSPPPPHHVKIDDEVCASPTDQPAAFLEIPTAADSNIPSIASALPSSPPSPHNVKVGDDGRYTDPTNLPSLPQPAVVLDVPTAADSDASTIASAFPSSPPPPHHVKIDDYGCASPTDQPAVVLEIPTAADSSAPSIASALPSSPPPPHHVKIDDDRCASPTDRPSLPQPTVVLEIPTAADSKIPSIASALPSSPPSPHNVKVGDDVSYTDPTNPPSLLQPAVVLDVPTAADSDASNIASALLCSPPPLEHVKIDHDGCASPTDRPSLPQLAVVLEIPTADDSNVPSIASALPSSPPSPHNVKVGDDVSYTDPTSPPSLPQPAVGREGGSTAADSDASTIASALPSSPPPPHHVMINDDGCASPTDRPSLPQLAVVLEIPTSADINPSASPTSLPHTDPAAAWDDDTSTTASEDTVRGGPADVPSADANETYHPLSSSPPTQSVQASASISLSLVNSLEEDL</sequence>
<protein>
    <submittedName>
        <fullName evidence="3">Inner nuclear membrane protein enriched at telomere/subtelomere region</fullName>
    </submittedName>
</protein>
<dbReference type="InterPro" id="IPR044780">
    <property type="entry name" value="Heh2/Src1"/>
</dbReference>
<feature type="region of interest" description="Disordered" evidence="1">
    <location>
        <begin position="981"/>
        <end position="1002"/>
    </location>
</feature>
<comment type="caution">
    <text evidence="3">The sequence shown here is derived from an EMBL/GenBank/DDBJ whole genome shotgun (WGS) entry which is preliminary data.</text>
</comment>
<dbReference type="PANTHER" id="PTHR47808">
    <property type="entry name" value="INNER NUCLEAR MEMBRANE PROTEIN HEH2-RELATED"/>
    <property type="match status" value="1"/>
</dbReference>
<evidence type="ECO:0000313" key="3">
    <source>
        <dbReference type="EMBL" id="KAA1069178.1"/>
    </source>
</evidence>
<feature type="region of interest" description="Disordered" evidence="1">
    <location>
        <begin position="793"/>
        <end position="844"/>
    </location>
</feature>
<feature type="compositionally biased region" description="Low complexity" evidence="1">
    <location>
        <begin position="830"/>
        <end position="843"/>
    </location>
</feature>
<dbReference type="GO" id="GO:0034399">
    <property type="term" value="C:nuclear periphery"/>
    <property type="evidence" value="ECO:0007669"/>
    <property type="project" value="TreeGrafter"/>
</dbReference>
<evidence type="ECO:0000256" key="1">
    <source>
        <dbReference type="SAM" id="MobiDB-lite"/>
    </source>
</evidence>
<feature type="region of interest" description="Disordered" evidence="1">
    <location>
        <begin position="178"/>
        <end position="314"/>
    </location>
</feature>
<dbReference type="CDD" id="cd12935">
    <property type="entry name" value="LEM_like"/>
    <property type="match status" value="1"/>
</dbReference>
<evidence type="ECO:0000313" key="4">
    <source>
        <dbReference type="Proteomes" id="UP000324748"/>
    </source>
</evidence>
<feature type="region of interest" description="Disordered" evidence="1">
    <location>
        <begin position="1027"/>
        <end position="1061"/>
    </location>
</feature>
<dbReference type="InterPro" id="IPR025856">
    <property type="entry name" value="HeH/LEM_domain"/>
</dbReference>
<keyword evidence="4" id="KW-1185">Reference proteome</keyword>
<feature type="region of interest" description="Disordered" evidence="1">
    <location>
        <begin position="1271"/>
        <end position="1356"/>
    </location>
</feature>
<dbReference type="GO" id="GO:0003682">
    <property type="term" value="F:chromatin binding"/>
    <property type="evidence" value="ECO:0007669"/>
    <property type="project" value="InterPro"/>
</dbReference>
<gene>
    <name evidence="3" type="primary">SRC1_5</name>
    <name evidence="3" type="ORF">PGT21_015313</name>
</gene>
<feature type="compositionally biased region" description="Polar residues" evidence="1">
    <location>
        <begin position="1372"/>
        <end position="1383"/>
    </location>
</feature>
<dbReference type="EMBL" id="VSWC01000183">
    <property type="protein sequence ID" value="KAA1069178.1"/>
    <property type="molecule type" value="Genomic_DNA"/>
</dbReference>